<sequence length="68" mass="7756">MSNPSIQEKAVWLAQTNGVPRVLKCWTPRLERMFDTEAAVYDRLHKNHPAGHHLFPKCIARGNILCST</sequence>
<accession>A0A0N0RXM0</accession>
<dbReference type="AlphaFoldDB" id="A0A0N0RXM0"/>
<proteinExistence type="predicted"/>
<reference evidence="1 2" key="1">
    <citation type="submission" date="2015-08" db="EMBL/GenBank/DDBJ databases">
        <title>Genome sequencing of Penicillium nordicum.</title>
        <authorList>
            <person name="Nguyen H.D."/>
            <person name="Seifert K.A."/>
        </authorList>
    </citation>
    <scope>NUCLEOTIDE SEQUENCE [LARGE SCALE GENOMIC DNA]</scope>
    <source>
        <strain evidence="1 2">DAOMC 185683</strain>
    </source>
</reference>
<name>A0A0N0RXM0_9EURO</name>
<dbReference type="Proteomes" id="UP000037696">
    <property type="component" value="Unassembled WGS sequence"/>
</dbReference>
<evidence type="ECO:0000313" key="1">
    <source>
        <dbReference type="EMBL" id="KOS37722.1"/>
    </source>
</evidence>
<evidence type="ECO:0000313" key="2">
    <source>
        <dbReference type="Proteomes" id="UP000037696"/>
    </source>
</evidence>
<keyword evidence="2" id="KW-1185">Reference proteome</keyword>
<protein>
    <submittedName>
        <fullName evidence="1">Uncharacterized protein</fullName>
    </submittedName>
</protein>
<comment type="caution">
    <text evidence="1">The sequence shown here is derived from an EMBL/GenBank/DDBJ whole genome shotgun (WGS) entry which is preliminary data.</text>
</comment>
<gene>
    <name evidence="1" type="ORF">ACN38_g11481</name>
</gene>
<dbReference type="STRING" id="229535.A0A0N0RXM0"/>
<dbReference type="OrthoDB" id="2156052at2759"/>
<organism evidence="1 2">
    <name type="scientific">Penicillium nordicum</name>
    <dbReference type="NCBI Taxonomy" id="229535"/>
    <lineage>
        <taxon>Eukaryota</taxon>
        <taxon>Fungi</taxon>
        <taxon>Dikarya</taxon>
        <taxon>Ascomycota</taxon>
        <taxon>Pezizomycotina</taxon>
        <taxon>Eurotiomycetes</taxon>
        <taxon>Eurotiomycetidae</taxon>
        <taxon>Eurotiales</taxon>
        <taxon>Aspergillaceae</taxon>
        <taxon>Penicillium</taxon>
    </lineage>
</organism>
<dbReference type="EMBL" id="LHQQ01000299">
    <property type="protein sequence ID" value="KOS37722.1"/>
    <property type="molecule type" value="Genomic_DNA"/>
</dbReference>